<reference evidence="3" key="1">
    <citation type="journal article" date="2019" name="Int. J. Syst. Evol. Microbiol.">
        <title>The Global Catalogue of Microorganisms (GCM) 10K type strain sequencing project: providing services to taxonomists for standard genome sequencing and annotation.</title>
        <authorList>
            <consortium name="The Broad Institute Genomics Platform"/>
            <consortium name="The Broad Institute Genome Sequencing Center for Infectious Disease"/>
            <person name="Wu L."/>
            <person name="Ma J."/>
        </authorList>
    </citation>
    <scope>NUCLEOTIDE SEQUENCE [LARGE SCALE GENOMIC DNA]</scope>
    <source>
        <strain evidence="3">KLKA75</strain>
    </source>
</reference>
<name>A0ABV9U1T8_9ACTN</name>
<feature type="signal peptide" evidence="1">
    <location>
        <begin position="1"/>
        <end position="26"/>
    </location>
</feature>
<proteinExistence type="predicted"/>
<feature type="chain" id="PRO_5045456623" description="DUF320 domain-containing protein" evidence="1">
    <location>
        <begin position="27"/>
        <end position="81"/>
    </location>
</feature>
<sequence length="81" mass="8100">MKRLVATGLLALTTGGVLLSASPAMADYDDNGAGNGNSQNAQILGVQTCRAIDVAIIGAAIHNILGLDDESGDCANGSNSR</sequence>
<keyword evidence="1" id="KW-0732">Signal</keyword>
<evidence type="ECO:0000256" key="1">
    <source>
        <dbReference type="SAM" id="SignalP"/>
    </source>
</evidence>
<dbReference type="RefSeq" id="WP_378258728.1">
    <property type="nucleotide sequence ID" value="NZ_JBHSIT010000007.1"/>
</dbReference>
<gene>
    <name evidence="2" type="ORF">ACFPCY_24010</name>
</gene>
<organism evidence="2 3">
    <name type="scientific">Actinomadura gamaensis</name>
    <dbReference type="NCBI Taxonomy" id="1763541"/>
    <lineage>
        <taxon>Bacteria</taxon>
        <taxon>Bacillati</taxon>
        <taxon>Actinomycetota</taxon>
        <taxon>Actinomycetes</taxon>
        <taxon>Streptosporangiales</taxon>
        <taxon>Thermomonosporaceae</taxon>
        <taxon>Actinomadura</taxon>
    </lineage>
</organism>
<comment type="caution">
    <text evidence="2">The sequence shown here is derived from an EMBL/GenBank/DDBJ whole genome shotgun (WGS) entry which is preliminary data.</text>
</comment>
<accession>A0ABV9U1T8</accession>
<evidence type="ECO:0000313" key="3">
    <source>
        <dbReference type="Proteomes" id="UP001595872"/>
    </source>
</evidence>
<evidence type="ECO:0008006" key="4">
    <source>
        <dbReference type="Google" id="ProtNLM"/>
    </source>
</evidence>
<protein>
    <recommendedName>
        <fullName evidence="4">DUF320 domain-containing protein</fullName>
    </recommendedName>
</protein>
<dbReference type="Proteomes" id="UP001595872">
    <property type="component" value="Unassembled WGS sequence"/>
</dbReference>
<evidence type="ECO:0000313" key="2">
    <source>
        <dbReference type="EMBL" id="MFC4910400.1"/>
    </source>
</evidence>
<keyword evidence="3" id="KW-1185">Reference proteome</keyword>
<dbReference type="EMBL" id="JBHSIT010000007">
    <property type="protein sequence ID" value="MFC4910400.1"/>
    <property type="molecule type" value="Genomic_DNA"/>
</dbReference>